<evidence type="ECO:0000313" key="2">
    <source>
        <dbReference type="EMBL" id="EGY16599.1"/>
    </source>
</evidence>
<feature type="region of interest" description="Disordered" evidence="1">
    <location>
        <begin position="78"/>
        <end position="98"/>
    </location>
</feature>
<feature type="compositionally biased region" description="Low complexity" evidence="1">
    <location>
        <begin position="388"/>
        <end position="400"/>
    </location>
</feature>
<proteinExistence type="predicted"/>
<accession>G2XC81</accession>
<evidence type="ECO:0000313" key="3">
    <source>
        <dbReference type="Proteomes" id="UP000001611"/>
    </source>
</evidence>
<feature type="region of interest" description="Disordered" evidence="1">
    <location>
        <begin position="326"/>
        <end position="412"/>
    </location>
</feature>
<feature type="region of interest" description="Disordered" evidence="1">
    <location>
        <begin position="437"/>
        <end position="458"/>
    </location>
</feature>
<feature type="region of interest" description="Disordered" evidence="1">
    <location>
        <begin position="242"/>
        <end position="292"/>
    </location>
</feature>
<organism evidence="2 3">
    <name type="scientific">Verticillium dahliae (strain VdLs.17 / ATCC MYA-4575 / FGSC 10137)</name>
    <name type="common">Verticillium wilt</name>
    <dbReference type="NCBI Taxonomy" id="498257"/>
    <lineage>
        <taxon>Eukaryota</taxon>
        <taxon>Fungi</taxon>
        <taxon>Dikarya</taxon>
        <taxon>Ascomycota</taxon>
        <taxon>Pezizomycotina</taxon>
        <taxon>Sordariomycetes</taxon>
        <taxon>Hypocreomycetidae</taxon>
        <taxon>Glomerellales</taxon>
        <taxon>Plectosphaerellaceae</taxon>
        <taxon>Verticillium</taxon>
    </lineage>
</organism>
<dbReference type="HOGENOM" id="CLU_477515_0_0_1"/>
<feature type="compositionally biased region" description="Basic residues" evidence="1">
    <location>
        <begin position="347"/>
        <end position="357"/>
    </location>
</feature>
<dbReference type="OMA" id="QDEPMGN"/>
<dbReference type="RefSeq" id="XP_009650824.1">
    <property type="nucleotide sequence ID" value="XM_009652529.1"/>
</dbReference>
<reference evidence="2 3" key="1">
    <citation type="submission" date="2008-03" db="EMBL/GenBank/DDBJ databases">
        <title>The Genome Sequence of Verticillium dahliae VdLs.17.</title>
        <authorList>
            <consortium name="The Broad Institute Genome Sequencing Platform"/>
            <person name="Ma L.-J.J."/>
            <person name="Klosterman S.J."/>
            <person name="Subbarao K."/>
            <person name="Dobinson K."/>
            <person name="Veronese P."/>
            <person name="Kang S."/>
            <person name="Gold S.E."/>
            <person name="Young S."/>
            <person name="Jaffe D."/>
            <person name="Gnerre S."/>
            <person name="Berlin A."/>
            <person name="Heiman D."/>
            <person name="Hepburn T."/>
            <person name="Sykes S."/>
            <person name="Alvarado L."/>
            <person name="Kodira C.D."/>
            <person name="Lander E."/>
            <person name="Galagan J."/>
            <person name="Nusbaum C."/>
            <person name="Birren B."/>
        </authorList>
    </citation>
    <scope>NUCLEOTIDE SEQUENCE [LARGE SCALE GENOMIC DNA]</scope>
    <source>
        <strain evidence="3">VdLs.17 / ATCC MYA-4575 / FGSC 10137</strain>
    </source>
</reference>
<protein>
    <submittedName>
        <fullName evidence="2">Uncharacterized protein</fullName>
    </submittedName>
</protein>
<evidence type="ECO:0000256" key="1">
    <source>
        <dbReference type="SAM" id="MobiDB-lite"/>
    </source>
</evidence>
<dbReference type="EMBL" id="DS572712">
    <property type="protein sequence ID" value="EGY16599.1"/>
    <property type="molecule type" value="Genomic_DNA"/>
</dbReference>
<keyword evidence="3" id="KW-1185">Reference proteome</keyword>
<dbReference type="OrthoDB" id="4754366at2759"/>
<dbReference type="AlphaFoldDB" id="G2XC81"/>
<sequence length="514" mass="56306">MMERARREAPPNITIGELHSLLEATFGSQWTQDEEDELDRAMNDDPVVAALLDLSTGRHGGLWKATLYSVRETPDRRMSAPLRVSTRQHKALPQHGNMRNPNMNQMYCTHLILLVSHPIWERDIQALRQTIAFAVACQTKDQRPWNFENMVGGSVLAEFGRQAPASDGSRTIASLFRQVSNAAVGEKPPLVLLMDELAGDGDDDVEEGDFDDEAEVEYEVQLRHSASVIKVLDILVPRFKSSHTTSDWPAKQGLANGPPESLSIPPTRFSEEHAVEVPENPPPTQHPQTERMRTVEPIERLPPRQGSLHLQTPARTAIPPEEASIAAAAPAARPAKRKAASSVRPARPPKRAYKKKYTATNRTVAARLVAGPNAESHESHESHESNDLGDSGDSGDSMGSPADVPESEEGSWLSSLGAEVLQAAQSAARAAAEVSTSVGTGEARYPASSFSDSSPPVTAMPERMRFQYTGGQQVSELGRDQIPNHRDLMAFFNPAQHDYMAVLLADPQSNFFLF</sequence>
<gene>
    <name evidence="2" type="ORF">VDAG_07763</name>
</gene>
<name>G2XC81_VERDV</name>
<dbReference type="KEGG" id="vda:VDAG_07763"/>
<dbReference type="InParanoid" id="G2XC81"/>
<dbReference type="Proteomes" id="UP000001611">
    <property type="component" value="Chromosome 2"/>
</dbReference>
<feature type="compositionally biased region" description="Basic and acidic residues" evidence="1">
    <location>
        <begin position="375"/>
        <end position="386"/>
    </location>
</feature>
<dbReference type="GeneID" id="20709226"/>